<comment type="subcellular location">
    <subcellularLocation>
        <location evidence="1">Cell membrane</location>
        <topology evidence="1">Multi-pass membrane protein</topology>
    </subcellularLocation>
</comment>
<dbReference type="GO" id="GO:0005886">
    <property type="term" value="C:plasma membrane"/>
    <property type="evidence" value="ECO:0007669"/>
    <property type="project" value="UniProtKB-SubCell"/>
</dbReference>
<dbReference type="AlphaFoldDB" id="A0A9D2T098"/>
<feature type="transmembrane region" description="Helical" evidence="6">
    <location>
        <begin position="358"/>
        <end position="378"/>
    </location>
</feature>
<sequence length="753" mass="79307">MRKLAAFAASFSAAVFAWAYGALPLLALLALPALRRREDRRLRCALVCAGVITGLLWSQAYDVLFLSPARALEGSYASLTATVADWPYETAYGGAVDIRVEPEEGPAFLARLYGEPELMAAAPGDRVTVTASCRTSGVVRGQVSGDYTAQGIYLLAYAQGDAELTRPERIPLRYLPAHWARALKEAVAGAFPADAAGLVTALLTGDKDGLTETEYAALQRTGLAHAVAVSGLHIGFLAQLAVALAGSRYRRRAALLALPVMAVYALITGCTPSVIRSVIMNALLLLGPLLDRESDAPTSLSFALMVLLFQNPHACQSVGLQLSFASVAGILAFSGRISGALTAHLPKAGRGKGLRPRLLGLLRGAAVSLGTTVGATAFTLPLGAWYFGTVSLVAPVANLLCLFLIQLTFQAGLLTALLALALPGPAQLLGSLLAVLPRLVLFLARGLARVPYAALAVDGPYLLGGLAVLYLLWLCFLALRGPRRPLVPLCCSIIVLGSALVLHHAAYRMGPLTLTALDVGQGQCVALRAGDRVALVDCGGSARRNAGDLAADYLSTVGVDRIDLLVLTHYHADHANGVLELLERMEVSALAVPDVDREDPFRQELLAAAEAHGTQVWFVTDDQRLSFGPAELTLYAPLGAGDANEEGLSLLFQGAGFSALLTGDMGSDIEKRLVKYGDLPDIDLLVAGHHGSRSATSQLLLETVTPETVLISCGYNNYGHPAPETLLRLAEAGCAVYRTDQQGNLTVTVRGTS</sequence>
<evidence type="ECO:0000256" key="6">
    <source>
        <dbReference type="SAM" id="Phobius"/>
    </source>
</evidence>
<dbReference type="GO" id="GO:0030420">
    <property type="term" value="P:establishment of competence for transformation"/>
    <property type="evidence" value="ECO:0007669"/>
    <property type="project" value="InterPro"/>
</dbReference>
<organism evidence="8 9">
    <name type="scientific">Candidatus Intestinimonas pullistercoris</name>
    <dbReference type="NCBI Taxonomy" id="2838623"/>
    <lineage>
        <taxon>Bacteria</taxon>
        <taxon>Bacillati</taxon>
        <taxon>Bacillota</taxon>
        <taxon>Clostridia</taxon>
        <taxon>Eubacteriales</taxon>
        <taxon>Intestinimonas</taxon>
    </lineage>
</organism>
<gene>
    <name evidence="8" type="ORF">H9701_03750</name>
</gene>
<feature type="transmembrane region" description="Helical" evidence="6">
    <location>
        <begin position="223"/>
        <end position="246"/>
    </location>
</feature>
<dbReference type="CDD" id="cd07731">
    <property type="entry name" value="ComA-like_MBL-fold"/>
    <property type="match status" value="1"/>
</dbReference>
<accession>A0A9D2T098</accession>
<dbReference type="InterPro" id="IPR001279">
    <property type="entry name" value="Metallo-B-lactamas"/>
</dbReference>
<dbReference type="PANTHER" id="PTHR30619:SF1">
    <property type="entry name" value="RECOMBINATION PROTEIN 2"/>
    <property type="match status" value="1"/>
</dbReference>
<keyword evidence="3 6" id="KW-0812">Transmembrane</keyword>
<dbReference type="InterPro" id="IPR004477">
    <property type="entry name" value="ComEC_N"/>
</dbReference>
<comment type="caution">
    <text evidence="8">The sequence shown here is derived from an EMBL/GenBank/DDBJ whole genome shotgun (WGS) entry which is preliminary data.</text>
</comment>
<dbReference type="Gene3D" id="3.60.15.10">
    <property type="entry name" value="Ribonuclease Z/Hydroxyacylglutathione hydrolase-like"/>
    <property type="match status" value="1"/>
</dbReference>
<keyword evidence="5 6" id="KW-0472">Membrane</keyword>
<dbReference type="InterPro" id="IPR035681">
    <property type="entry name" value="ComA-like_MBL"/>
</dbReference>
<dbReference type="NCBIfam" id="TIGR00361">
    <property type="entry name" value="ComEC_Rec2"/>
    <property type="match status" value="1"/>
</dbReference>
<evidence type="ECO:0000256" key="5">
    <source>
        <dbReference type="ARBA" id="ARBA00023136"/>
    </source>
</evidence>
<dbReference type="Pfam" id="PF03772">
    <property type="entry name" value="Competence"/>
    <property type="match status" value="1"/>
</dbReference>
<dbReference type="SUPFAM" id="SSF56281">
    <property type="entry name" value="Metallo-hydrolase/oxidoreductase"/>
    <property type="match status" value="1"/>
</dbReference>
<evidence type="ECO:0000256" key="4">
    <source>
        <dbReference type="ARBA" id="ARBA00022989"/>
    </source>
</evidence>
<dbReference type="SMART" id="SM00849">
    <property type="entry name" value="Lactamase_B"/>
    <property type="match status" value="1"/>
</dbReference>
<proteinExistence type="predicted"/>
<feature type="transmembrane region" description="Helical" evidence="6">
    <location>
        <begin position="417"/>
        <end position="441"/>
    </location>
</feature>
<name>A0A9D2T098_9FIRM</name>
<feature type="transmembrane region" description="Helical" evidence="6">
    <location>
        <begin position="6"/>
        <end position="30"/>
    </location>
</feature>
<feature type="transmembrane region" description="Helical" evidence="6">
    <location>
        <begin position="461"/>
        <end position="479"/>
    </location>
</feature>
<dbReference type="PANTHER" id="PTHR30619">
    <property type="entry name" value="DNA INTERNALIZATION/COMPETENCE PROTEIN COMEC/REC2"/>
    <property type="match status" value="1"/>
</dbReference>
<keyword evidence="4 6" id="KW-1133">Transmembrane helix</keyword>
<feature type="transmembrane region" description="Helical" evidence="6">
    <location>
        <begin position="486"/>
        <end position="507"/>
    </location>
</feature>
<evidence type="ECO:0000313" key="9">
    <source>
        <dbReference type="Proteomes" id="UP000823882"/>
    </source>
</evidence>
<dbReference type="InterPro" id="IPR052159">
    <property type="entry name" value="Competence_DNA_uptake"/>
</dbReference>
<evidence type="ECO:0000256" key="3">
    <source>
        <dbReference type="ARBA" id="ARBA00022692"/>
    </source>
</evidence>
<evidence type="ECO:0000256" key="1">
    <source>
        <dbReference type="ARBA" id="ARBA00004651"/>
    </source>
</evidence>
<dbReference type="Pfam" id="PF00753">
    <property type="entry name" value="Lactamase_B"/>
    <property type="match status" value="1"/>
</dbReference>
<evidence type="ECO:0000256" key="2">
    <source>
        <dbReference type="ARBA" id="ARBA00022475"/>
    </source>
</evidence>
<dbReference type="InterPro" id="IPR004797">
    <property type="entry name" value="Competence_ComEC/Rec2"/>
</dbReference>
<dbReference type="NCBIfam" id="TIGR00360">
    <property type="entry name" value="ComEC_N-term"/>
    <property type="match status" value="1"/>
</dbReference>
<feature type="transmembrane region" description="Helical" evidence="6">
    <location>
        <begin position="318"/>
        <end position="337"/>
    </location>
</feature>
<feature type="domain" description="Metallo-beta-lactamase" evidence="7">
    <location>
        <begin position="521"/>
        <end position="715"/>
    </location>
</feature>
<dbReference type="EMBL" id="DWWJ01000072">
    <property type="protein sequence ID" value="HJC40651.1"/>
    <property type="molecule type" value="Genomic_DNA"/>
</dbReference>
<dbReference type="InterPro" id="IPR036866">
    <property type="entry name" value="RibonucZ/Hydroxyglut_hydro"/>
</dbReference>
<feature type="transmembrane region" description="Helical" evidence="6">
    <location>
        <begin position="42"/>
        <end position="60"/>
    </location>
</feature>
<feature type="transmembrane region" description="Helical" evidence="6">
    <location>
        <begin position="253"/>
        <end position="275"/>
    </location>
</feature>
<reference evidence="8" key="2">
    <citation type="submission" date="2021-04" db="EMBL/GenBank/DDBJ databases">
        <authorList>
            <person name="Gilroy R."/>
        </authorList>
    </citation>
    <scope>NUCLEOTIDE SEQUENCE</scope>
    <source>
        <strain evidence="8">CHK186-1790</strain>
    </source>
</reference>
<feature type="transmembrane region" description="Helical" evidence="6">
    <location>
        <begin position="384"/>
        <end position="405"/>
    </location>
</feature>
<evidence type="ECO:0000313" key="8">
    <source>
        <dbReference type="EMBL" id="HJC40651.1"/>
    </source>
</evidence>
<keyword evidence="2" id="KW-1003">Cell membrane</keyword>
<reference evidence="8" key="1">
    <citation type="journal article" date="2021" name="PeerJ">
        <title>Extensive microbial diversity within the chicken gut microbiome revealed by metagenomics and culture.</title>
        <authorList>
            <person name="Gilroy R."/>
            <person name="Ravi A."/>
            <person name="Getino M."/>
            <person name="Pursley I."/>
            <person name="Horton D.L."/>
            <person name="Alikhan N.F."/>
            <person name="Baker D."/>
            <person name="Gharbi K."/>
            <person name="Hall N."/>
            <person name="Watson M."/>
            <person name="Adriaenssens E.M."/>
            <person name="Foster-Nyarko E."/>
            <person name="Jarju S."/>
            <person name="Secka A."/>
            <person name="Antonio M."/>
            <person name="Oren A."/>
            <person name="Chaudhuri R.R."/>
            <person name="La Ragione R."/>
            <person name="Hildebrand F."/>
            <person name="Pallen M.J."/>
        </authorList>
    </citation>
    <scope>NUCLEOTIDE SEQUENCE</scope>
    <source>
        <strain evidence="8">CHK186-1790</strain>
    </source>
</reference>
<evidence type="ECO:0000259" key="7">
    <source>
        <dbReference type="SMART" id="SM00849"/>
    </source>
</evidence>
<protein>
    <submittedName>
        <fullName evidence="8">DNA internalization-related competence protein ComEC/Rec2</fullName>
    </submittedName>
</protein>
<dbReference type="Proteomes" id="UP000823882">
    <property type="component" value="Unassembled WGS sequence"/>
</dbReference>